<dbReference type="PANTHER" id="PTHR24305:SF166">
    <property type="entry name" value="CYTOCHROME P450 12A4, MITOCHONDRIAL-RELATED"/>
    <property type="match status" value="1"/>
</dbReference>
<dbReference type="SUPFAM" id="SSF48264">
    <property type="entry name" value="Cytochrome P450"/>
    <property type="match status" value="1"/>
</dbReference>
<dbReference type="GO" id="GO:0005506">
    <property type="term" value="F:iron ion binding"/>
    <property type="evidence" value="ECO:0007669"/>
    <property type="project" value="InterPro"/>
</dbReference>
<evidence type="ECO:0000256" key="3">
    <source>
        <dbReference type="PIRSR" id="PIRSR602401-1"/>
    </source>
</evidence>
<dbReference type="InterPro" id="IPR017972">
    <property type="entry name" value="Cyt_P450_CS"/>
</dbReference>
<keyword evidence="4" id="KW-0503">Monooxygenase</keyword>
<keyword evidence="4 5" id="KW-0560">Oxidoreductase</keyword>
<feature type="binding site" description="axial binding residue" evidence="3">
    <location>
        <position position="392"/>
    </location>
    <ligand>
        <name>heme</name>
        <dbReference type="ChEBI" id="CHEBI:30413"/>
    </ligand>
    <ligandPart>
        <name>Fe</name>
        <dbReference type="ChEBI" id="CHEBI:18248"/>
    </ligandPart>
</feature>
<dbReference type="EMBL" id="CP014859">
    <property type="protein sequence ID" value="AOS64987.1"/>
    <property type="molecule type" value="Genomic_DNA"/>
</dbReference>
<keyword evidence="3 4" id="KW-0479">Metal-binding</keyword>
<proteinExistence type="inferred from homology"/>
<dbReference type="PANTHER" id="PTHR24305">
    <property type="entry name" value="CYTOCHROME P450"/>
    <property type="match status" value="1"/>
</dbReference>
<evidence type="ECO:0000256" key="1">
    <source>
        <dbReference type="ARBA" id="ARBA00001971"/>
    </source>
</evidence>
<name>A0AAC9HST4_9PSEU</name>
<dbReference type="GO" id="GO:0020037">
    <property type="term" value="F:heme binding"/>
    <property type="evidence" value="ECO:0007669"/>
    <property type="project" value="InterPro"/>
</dbReference>
<dbReference type="RefSeq" id="WP_084643313.1">
    <property type="nucleotide sequence ID" value="NZ_CP014859.1"/>
</dbReference>
<dbReference type="InterPro" id="IPR002401">
    <property type="entry name" value="Cyt_P450_E_grp-I"/>
</dbReference>
<dbReference type="GO" id="GO:0004497">
    <property type="term" value="F:monooxygenase activity"/>
    <property type="evidence" value="ECO:0007669"/>
    <property type="project" value="UniProtKB-KW"/>
</dbReference>
<dbReference type="AlphaFoldDB" id="A0AAC9HST4"/>
<keyword evidence="6" id="KW-1185">Reference proteome</keyword>
<reference evidence="6" key="1">
    <citation type="submission" date="2016-03" db="EMBL/GenBank/DDBJ databases">
        <title>Complete genome sequence of the type strain Actinoalloteichus hymeniacidonis DSM 45092.</title>
        <authorList>
            <person name="Schaffert L."/>
            <person name="Albersmeier A."/>
            <person name="Winkler A."/>
            <person name="Kalinowski J."/>
            <person name="Zotchev S."/>
            <person name="Ruckert C."/>
        </authorList>
    </citation>
    <scope>NUCLEOTIDE SEQUENCE [LARGE SCALE GENOMIC DNA]</scope>
    <source>
        <strain evidence="6">HPA177(T) (DSM 45092(T))</strain>
    </source>
</reference>
<dbReference type="PROSITE" id="PS00086">
    <property type="entry name" value="CYTOCHROME_P450"/>
    <property type="match status" value="1"/>
</dbReference>
<evidence type="ECO:0000256" key="4">
    <source>
        <dbReference type="RuleBase" id="RU000461"/>
    </source>
</evidence>
<dbReference type="KEGG" id="ahm:TL08_20980"/>
<dbReference type="Pfam" id="PF00067">
    <property type="entry name" value="p450"/>
    <property type="match status" value="1"/>
</dbReference>
<comment type="cofactor">
    <cofactor evidence="1 3">
        <name>heme</name>
        <dbReference type="ChEBI" id="CHEBI:30413"/>
    </cofactor>
</comment>
<dbReference type="GO" id="GO:0016705">
    <property type="term" value="F:oxidoreductase activity, acting on paired donors, with incorporation or reduction of molecular oxygen"/>
    <property type="evidence" value="ECO:0007669"/>
    <property type="project" value="InterPro"/>
</dbReference>
<evidence type="ECO:0000313" key="5">
    <source>
        <dbReference type="EMBL" id="AOS64987.1"/>
    </source>
</evidence>
<evidence type="ECO:0000313" key="6">
    <source>
        <dbReference type="Proteomes" id="UP000095210"/>
    </source>
</evidence>
<keyword evidence="3 4" id="KW-0349">Heme</keyword>
<organism evidence="5 6">
    <name type="scientific">Actinoalloteichus hymeniacidonis</name>
    <dbReference type="NCBI Taxonomy" id="340345"/>
    <lineage>
        <taxon>Bacteria</taxon>
        <taxon>Bacillati</taxon>
        <taxon>Actinomycetota</taxon>
        <taxon>Actinomycetes</taxon>
        <taxon>Pseudonocardiales</taxon>
        <taxon>Pseudonocardiaceae</taxon>
        <taxon>Actinoalloteichus</taxon>
    </lineage>
</organism>
<comment type="similarity">
    <text evidence="2 4">Belongs to the cytochrome P450 family.</text>
</comment>
<dbReference type="InterPro" id="IPR050121">
    <property type="entry name" value="Cytochrome_P450_monoxygenase"/>
</dbReference>
<dbReference type="PRINTS" id="PR00385">
    <property type="entry name" value="P450"/>
</dbReference>
<dbReference type="InterPro" id="IPR036396">
    <property type="entry name" value="Cyt_P450_sf"/>
</dbReference>
<dbReference type="InterPro" id="IPR001128">
    <property type="entry name" value="Cyt_P450"/>
</dbReference>
<gene>
    <name evidence="5" type="ORF">TL08_20980</name>
</gene>
<dbReference type="PRINTS" id="PR00463">
    <property type="entry name" value="EP450I"/>
</dbReference>
<evidence type="ECO:0000256" key="2">
    <source>
        <dbReference type="ARBA" id="ARBA00010617"/>
    </source>
</evidence>
<protein>
    <submittedName>
        <fullName evidence="5">Cytochrome P450</fullName>
        <ecNumber evidence="5">1.14.-.-</ecNumber>
    </submittedName>
</protein>
<dbReference type="Gene3D" id="1.10.630.10">
    <property type="entry name" value="Cytochrome P450"/>
    <property type="match status" value="1"/>
</dbReference>
<accession>A0AAC9HST4</accession>
<keyword evidence="3 4" id="KW-0408">Iron</keyword>
<dbReference type="Proteomes" id="UP000095210">
    <property type="component" value="Chromosome"/>
</dbReference>
<dbReference type="EC" id="1.14.-.-" evidence="5"/>
<sequence length="444" mass="49167">MSKNSIGERAGSGGGGTDAVTYPPGDTLLAMHRRFGPLMRLGVGRRGFVYLMGPEANAFVFANASLFQTREAFEVLVPVSGERSLLLSDGDVHRRRRRLVAPALHHRQIDGYLEIMANQADAALDGWRPGSRVDVYQDFRAAIRRTTIESLFGSRLAADADFFGNRLQSLLRLVDDLPTMLALRRSLGTPRWRGAMADRAMVDERIHAEIARVRSGAVDGDDNVLVNLVTARDEDGDALSDIEIRDQMVSLIVAGYETTSGVFGWAVHAMLSNPGVWERAAAEVRDVCGDRAPTREDLRRLPYLTGVMNETLRLWPPAVISARKIVQDFEYAGRRIPAGPMMIFSPYVTHRLPELWTDPLSFRPQRWDPQDPDYRKPGPHEFLPFGGGAHRCLGSTMATTVLTVMLARLLSRTTLRALPGKPKAVSFAAMRPKDGIPVEVLTSR</sequence>